<name>A0A6A4I258_9AGAR</name>
<dbReference type="EMBL" id="ML769429">
    <property type="protein sequence ID" value="KAE9402974.1"/>
    <property type="molecule type" value="Genomic_DNA"/>
</dbReference>
<dbReference type="OrthoDB" id="3035458at2759"/>
<dbReference type="Proteomes" id="UP000799118">
    <property type="component" value="Unassembled WGS sequence"/>
</dbReference>
<evidence type="ECO:0000256" key="1">
    <source>
        <dbReference type="SAM" id="Phobius"/>
    </source>
</evidence>
<keyword evidence="1" id="KW-0472">Membrane</keyword>
<feature type="transmembrane region" description="Helical" evidence="1">
    <location>
        <begin position="143"/>
        <end position="162"/>
    </location>
</feature>
<accession>A0A6A4I258</accession>
<keyword evidence="1" id="KW-1133">Transmembrane helix</keyword>
<evidence type="ECO:0000313" key="2">
    <source>
        <dbReference type="EMBL" id="KAE9402974.1"/>
    </source>
</evidence>
<feature type="transmembrane region" description="Helical" evidence="1">
    <location>
        <begin position="20"/>
        <end position="45"/>
    </location>
</feature>
<gene>
    <name evidence="2" type="ORF">BT96DRAFT_917771</name>
</gene>
<reference evidence="2" key="1">
    <citation type="journal article" date="2019" name="Environ. Microbiol.">
        <title>Fungal ecological strategies reflected in gene transcription - a case study of two litter decomposers.</title>
        <authorList>
            <person name="Barbi F."/>
            <person name="Kohler A."/>
            <person name="Barry K."/>
            <person name="Baskaran P."/>
            <person name="Daum C."/>
            <person name="Fauchery L."/>
            <person name="Ihrmark K."/>
            <person name="Kuo A."/>
            <person name="LaButti K."/>
            <person name="Lipzen A."/>
            <person name="Morin E."/>
            <person name="Grigoriev I.V."/>
            <person name="Henrissat B."/>
            <person name="Lindahl B."/>
            <person name="Martin F."/>
        </authorList>
    </citation>
    <scope>NUCLEOTIDE SEQUENCE</scope>
    <source>
        <strain evidence="2">JB14</strain>
    </source>
</reference>
<feature type="transmembrane region" description="Helical" evidence="1">
    <location>
        <begin position="57"/>
        <end position="74"/>
    </location>
</feature>
<feature type="transmembrane region" description="Helical" evidence="1">
    <location>
        <begin position="222"/>
        <end position="241"/>
    </location>
</feature>
<proteinExistence type="predicted"/>
<feature type="transmembrane region" description="Helical" evidence="1">
    <location>
        <begin position="110"/>
        <end position="131"/>
    </location>
</feature>
<keyword evidence="3" id="KW-1185">Reference proteome</keyword>
<feature type="transmembrane region" description="Helical" evidence="1">
    <location>
        <begin position="182"/>
        <end position="201"/>
    </location>
</feature>
<evidence type="ECO:0000313" key="3">
    <source>
        <dbReference type="Proteomes" id="UP000799118"/>
    </source>
</evidence>
<sequence length="251" mass="28112">MTPEESSDLSLLGQVLYTNLFGGSIFTFLLFGLYILAFFIALCTSVKTGIQGRPHKVLWGCMIILLLCYVWNLVEQILILIVDIKTTFIISGSLDTVLDTYFARVGKTDIVGSVPFNINLVVGDAIVAWRAWAIWSESRIAKLLLAVLLIGNIGTNIADIVLDVIESDNTTFTTIPMDEISSSFSLAVNLLSTMLIAFKAWRHRQTLKMISANTMKHSRVERILLFLVESGVVYCSIQWAWNMDYRNWTGS</sequence>
<organism evidence="2 3">
    <name type="scientific">Gymnopus androsaceus JB14</name>
    <dbReference type="NCBI Taxonomy" id="1447944"/>
    <lineage>
        <taxon>Eukaryota</taxon>
        <taxon>Fungi</taxon>
        <taxon>Dikarya</taxon>
        <taxon>Basidiomycota</taxon>
        <taxon>Agaricomycotina</taxon>
        <taxon>Agaricomycetes</taxon>
        <taxon>Agaricomycetidae</taxon>
        <taxon>Agaricales</taxon>
        <taxon>Marasmiineae</taxon>
        <taxon>Omphalotaceae</taxon>
        <taxon>Gymnopus</taxon>
    </lineage>
</organism>
<dbReference type="AlphaFoldDB" id="A0A6A4I258"/>
<protein>
    <submittedName>
        <fullName evidence="2">Uncharacterized protein</fullName>
    </submittedName>
</protein>
<keyword evidence="1" id="KW-0812">Transmembrane</keyword>